<dbReference type="InterPro" id="IPR015943">
    <property type="entry name" value="WD40/YVTN_repeat-like_dom_sf"/>
</dbReference>
<evidence type="ECO:0000313" key="3">
    <source>
        <dbReference type="Proteomes" id="UP001057498"/>
    </source>
</evidence>
<sequence>MTNLRGFIMMNARYPRFLAAMAVVGLIASAAAVAQSPRVSAETGGGDSVDALCRAVYPAGWRALDGQHLAPVPPAPKPAKGAVFQDPVHRSCVLRVTDHTVEGPASARRFLRNDYSRRQAFNADSSRLIAIASDGHWHLYDATTLRYLRQLPGLAGDAEPQWHATKPDLLYYVPNNGVGMKLFELDTRTGQERTVAAFSDRLRARWPQAHTAWTKSEGSPSADGRYWCFMVDDRNWKGVGLFTWDRDTDTILGMRDLDGARPDHVSMSPSGQSCVVSSTGSHGTVAYSRDFASSRKLHHTSEHSDLALNARGEDVYVAIDYQSSGGSVFMTNLATGERTDLFRTYLSGTATALHISGKAYNKPGWVVISTYADHAARGNAGQQWLHRKIFAMSLEAKPRYLHLAHHHSEHAKYWSEPQASVNRDFTRIVFNSNWDVKSEGDIDMYMVALPANLLNAAR</sequence>
<feature type="signal peptide" evidence="1">
    <location>
        <begin position="1"/>
        <end position="34"/>
    </location>
</feature>
<evidence type="ECO:0000313" key="2">
    <source>
        <dbReference type="EMBL" id="BDI04565.1"/>
    </source>
</evidence>
<dbReference type="EMBL" id="AP025730">
    <property type="protein sequence ID" value="BDI04565.1"/>
    <property type="molecule type" value="Genomic_DNA"/>
</dbReference>
<name>A0ABM7YJF0_9BURK</name>
<dbReference type="SUPFAM" id="SSF82171">
    <property type="entry name" value="DPP6 N-terminal domain-like"/>
    <property type="match status" value="1"/>
</dbReference>
<dbReference type="Proteomes" id="UP001057498">
    <property type="component" value="Chromosome"/>
</dbReference>
<dbReference type="Gene3D" id="2.130.10.10">
    <property type="entry name" value="YVTN repeat-like/Quinoprotein amine dehydrogenase"/>
    <property type="match status" value="1"/>
</dbReference>
<accession>A0ABM7YJF0</accession>
<proteinExistence type="predicted"/>
<protein>
    <recommendedName>
        <fullName evidence="4">WD40-like Beta Propeller Repeat</fullName>
    </recommendedName>
</protein>
<reference evidence="2" key="1">
    <citation type="submission" date="2022-04" db="EMBL/GenBank/DDBJ databases">
        <title>Whole genome sequence of Sphaerotilus sp. FB-5.</title>
        <authorList>
            <person name="Takeda M."/>
            <person name="Narihara S."/>
            <person name="Akimoto M."/>
            <person name="Akimoto R."/>
            <person name="Nishiyashiki S."/>
            <person name="Murakami T."/>
        </authorList>
    </citation>
    <scope>NUCLEOTIDE SEQUENCE</scope>
    <source>
        <strain evidence="2">FB-5</strain>
    </source>
</reference>
<evidence type="ECO:0000256" key="1">
    <source>
        <dbReference type="SAM" id="SignalP"/>
    </source>
</evidence>
<organism evidence="2 3">
    <name type="scientific">Sphaerotilus microaerophilus</name>
    <dbReference type="NCBI Taxonomy" id="2914710"/>
    <lineage>
        <taxon>Bacteria</taxon>
        <taxon>Pseudomonadati</taxon>
        <taxon>Pseudomonadota</taxon>
        <taxon>Betaproteobacteria</taxon>
        <taxon>Burkholderiales</taxon>
        <taxon>Sphaerotilaceae</taxon>
        <taxon>Sphaerotilus</taxon>
    </lineage>
</organism>
<evidence type="ECO:0008006" key="4">
    <source>
        <dbReference type="Google" id="ProtNLM"/>
    </source>
</evidence>
<feature type="chain" id="PRO_5045311678" description="WD40-like Beta Propeller Repeat" evidence="1">
    <location>
        <begin position="35"/>
        <end position="458"/>
    </location>
</feature>
<gene>
    <name evidence="2" type="ORF">CATMQ487_15350</name>
</gene>
<keyword evidence="1" id="KW-0732">Signal</keyword>
<keyword evidence="3" id="KW-1185">Reference proteome</keyword>